<dbReference type="GO" id="GO:0016787">
    <property type="term" value="F:hydrolase activity"/>
    <property type="evidence" value="ECO:0007669"/>
    <property type="project" value="UniProtKB-KW"/>
</dbReference>
<evidence type="ECO:0000256" key="9">
    <source>
        <dbReference type="ARBA" id="ARBA00033103"/>
    </source>
</evidence>
<evidence type="ECO:0000256" key="7">
    <source>
        <dbReference type="ARBA" id="ARBA00030019"/>
    </source>
</evidence>
<dbReference type="RefSeq" id="WP_132083132.1">
    <property type="nucleotide sequence ID" value="NZ_SLUI01000018.1"/>
</dbReference>
<feature type="domain" description="Ppx/GppA phosphatase C-terminal" evidence="11">
    <location>
        <begin position="319"/>
        <end position="477"/>
    </location>
</feature>
<evidence type="ECO:0000256" key="1">
    <source>
        <dbReference type="ARBA" id="ARBA00007125"/>
    </source>
</evidence>
<dbReference type="GO" id="GO:0006357">
    <property type="term" value="P:regulation of transcription by RNA polymerase II"/>
    <property type="evidence" value="ECO:0007669"/>
    <property type="project" value="TreeGrafter"/>
</dbReference>
<evidence type="ECO:0000259" key="10">
    <source>
        <dbReference type="Pfam" id="PF02541"/>
    </source>
</evidence>
<comment type="similarity">
    <text evidence="2">Belongs to the heat shock protein 70 family.</text>
</comment>
<organism evidence="12 13">
    <name type="scientific">Anaerospora hongkongensis</name>
    <dbReference type="NCBI Taxonomy" id="244830"/>
    <lineage>
        <taxon>Bacteria</taxon>
        <taxon>Bacillati</taxon>
        <taxon>Bacillota</taxon>
        <taxon>Negativicutes</taxon>
        <taxon>Selenomonadales</taxon>
        <taxon>Sporomusaceae</taxon>
        <taxon>Anaerospora</taxon>
    </lineage>
</organism>
<dbReference type="OrthoDB" id="9807195at2"/>
<dbReference type="InterPro" id="IPR050273">
    <property type="entry name" value="GppA/Ppx_hydrolase"/>
</dbReference>
<dbReference type="InterPro" id="IPR048950">
    <property type="entry name" value="Ppx_GppA_C"/>
</dbReference>
<evidence type="ECO:0000256" key="6">
    <source>
        <dbReference type="ARBA" id="ARBA00023016"/>
    </source>
</evidence>
<dbReference type="Proteomes" id="UP000295063">
    <property type="component" value="Unassembled WGS sequence"/>
</dbReference>
<dbReference type="EMBL" id="SLUI01000018">
    <property type="protein sequence ID" value="TCL33259.1"/>
    <property type="molecule type" value="Genomic_DNA"/>
</dbReference>
<dbReference type="InterPro" id="IPR003607">
    <property type="entry name" value="HD/PDEase_dom"/>
</dbReference>
<dbReference type="InterPro" id="IPR030673">
    <property type="entry name" value="PyroPPase_GppA_Ppx"/>
</dbReference>
<dbReference type="Gene3D" id="3.30.420.150">
    <property type="entry name" value="Exopolyphosphatase. Domain 2"/>
    <property type="match status" value="1"/>
</dbReference>
<evidence type="ECO:0000313" key="13">
    <source>
        <dbReference type="Proteomes" id="UP000295063"/>
    </source>
</evidence>
<dbReference type="PROSITE" id="PS00329">
    <property type="entry name" value="HSP70_2"/>
    <property type="match status" value="1"/>
</dbReference>
<evidence type="ECO:0000256" key="2">
    <source>
        <dbReference type="ARBA" id="ARBA00007381"/>
    </source>
</evidence>
<keyword evidence="13" id="KW-1185">Reference proteome</keyword>
<reference evidence="12 13" key="1">
    <citation type="submission" date="2019-03" db="EMBL/GenBank/DDBJ databases">
        <title>Genomic Encyclopedia of Type Strains, Phase IV (KMG-IV): sequencing the most valuable type-strain genomes for metagenomic binning, comparative biology and taxonomic classification.</title>
        <authorList>
            <person name="Goeker M."/>
        </authorList>
    </citation>
    <scope>NUCLEOTIDE SEQUENCE [LARGE SCALE GENOMIC DNA]</scope>
    <source>
        <strain evidence="12 13">DSM 15969</strain>
    </source>
</reference>
<dbReference type="PANTHER" id="PTHR30005:SF0">
    <property type="entry name" value="RETROGRADE REGULATION PROTEIN 2"/>
    <property type="match status" value="1"/>
</dbReference>
<sequence>MTERVAIIDLGSNSARLIVMHIYHNGSYNLVYHQKEAIRLSEGMTGTNRLEQAAMNRAIATLRMFTHMCELFEVNKILAVTTAAVRTSENGTDFLRMVHRNTRIPLQVISGEEEARLGYIGVLNTLDVPDALIFDLGGGSTELTLVRNRKIEHSISMPFGAVTMTERFGTQNKVSEEELTDLYNFIMRQLEQVPWLDRLNIPLIGIGGTMRNVAKMDQRVRNYPFSKVHNYKVGPLSFSELWRMLVEKTADQRRKIPGLSSERADIIIAGSTIIKCLLNVTKGTQLIASGCGLREGLFFQYYRHLQHQEEIIPDILLHSARNMLMFYKGDINHAEHVTQLAVAMFEGWQQLHNLGEREKILLQVAALLHDIGITINYYDHARHSSYLVENARLFGLTHREQMLCAIIAGWHNGPSAKFTRNRLYTEFLDANDWDMARKLALILGLAECLDTTQMRLIPQVEAFAQNKRAHLRLITDEDASIERKAVEKHRKWFKKEFPFDLSIE</sequence>
<gene>
    <name evidence="12" type="ORF">EV210_11832</name>
</gene>
<dbReference type="InterPro" id="IPR043129">
    <property type="entry name" value="ATPase_NBD"/>
</dbReference>
<evidence type="ECO:0000256" key="5">
    <source>
        <dbReference type="ARBA" id="ARBA00022801"/>
    </source>
</evidence>
<dbReference type="InterPro" id="IPR003695">
    <property type="entry name" value="Ppx_GppA_N"/>
</dbReference>
<comment type="similarity">
    <text evidence="1">Belongs to the GppA/Ppx family.</text>
</comment>
<dbReference type="AlphaFoldDB" id="A0A4R1PPC4"/>
<dbReference type="Gene3D" id="3.30.420.40">
    <property type="match status" value="1"/>
</dbReference>
<proteinExistence type="inferred from homology"/>
<evidence type="ECO:0000313" key="12">
    <source>
        <dbReference type="EMBL" id="TCL33259.1"/>
    </source>
</evidence>
<evidence type="ECO:0000256" key="8">
    <source>
        <dbReference type="ARBA" id="ARBA00030945"/>
    </source>
</evidence>
<protein>
    <recommendedName>
        <fullName evidence="3">Chaperone protein DnaK</fullName>
    </recommendedName>
    <alternativeName>
        <fullName evidence="4">Chaperone protein dnaK</fullName>
    </alternativeName>
    <alternativeName>
        <fullName evidence="9">HSP70</fullName>
    </alternativeName>
    <alternativeName>
        <fullName evidence="8">Heat shock 70 kDa protein</fullName>
    </alternativeName>
    <alternativeName>
        <fullName evidence="7">Heat shock protein 70</fullName>
    </alternativeName>
</protein>
<keyword evidence="6" id="KW-0346">Stress response</keyword>
<dbReference type="PANTHER" id="PTHR30005">
    <property type="entry name" value="EXOPOLYPHOSPHATASE"/>
    <property type="match status" value="1"/>
</dbReference>
<name>A0A4R1PPC4_9FIRM</name>
<keyword evidence="5" id="KW-0378">Hydrolase</keyword>
<dbReference type="SUPFAM" id="SSF53067">
    <property type="entry name" value="Actin-like ATPase domain"/>
    <property type="match status" value="2"/>
</dbReference>
<dbReference type="Gene3D" id="1.10.3210.10">
    <property type="entry name" value="Hypothetical protein af1432"/>
    <property type="match status" value="1"/>
</dbReference>
<dbReference type="Pfam" id="PF02541">
    <property type="entry name" value="Ppx-GppA"/>
    <property type="match status" value="1"/>
</dbReference>
<feature type="domain" description="Ppx/GppA phosphatase N-terminal" evidence="10">
    <location>
        <begin position="25"/>
        <end position="300"/>
    </location>
</feature>
<evidence type="ECO:0000259" key="11">
    <source>
        <dbReference type="Pfam" id="PF21447"/>
    </source>
</evidence>
<accession>A0A4R1PPC4</accession>
<evidence type="ECO:0000256" key="3">
    <source>
        <dbReference type="ARBA" id="ARBA00014415"/>
    </source>
</evidence>
<dbReference type="CDD" id="cd00077">
    <property type="entry name" value="HDc"/>
    <property type="match status" value="1"/>
</dbReference>
<dbReference type="InterPro" id="IPR018181">
    <property type="entry name" value="Heat_shock_70_CS"/>
</dbReference>
<comment type="caution">
    <text evidence="12">The sequence shown here is derived from an EMBL/GenBank/DDBJ whole genome shotgun (WGS) entry which is preliminary data.</text>
</comment>
<evidence type="ECO:0000256" key="4">
    <source>
        <dbReference type="ARBA" id="ARBA00017249"/>
    </source>
</evidence>
<dbReference type="CDD" id="cd24052">
    <property type="entry name" value="ASKHA_NBD_HpPPX-GppA-like"/>
    <property type="match status" value="1"/>
</dbReference>
<dbReference type="SUPFAM" id="SSF109604">
    <property type="entry name" value="HD-domain/PDEase-like"/>
    <property type="match status" value="1"/>
</dbReference>
<dbReference type="PIRSF" id="PIRSF001267">
    <property type="entry name" value="Pyrophosphatase_GppA_Ppx"/>
    <property type="match status" value="1"/>
</dbReference>
<dbReference type="Pfam" id="PF21447">
    <property type="entry name" value="Ppx-GppA_III"/>
    <property type="match status" value="1"/>
</dbReference>